<proteinExistence type="inferred from homology"/>
<feature type="chain" id="PRO_5040794074" evidence="4">
    <location>
        <begin position="24"/>
        <end position="377"/>
    </location>
</feature>
<dbReference type="InterPro" id="IPR050426">
    <property type="entry name" value="Glycosyltransferase_28"/>
</dbReference>
<protein>
    <submittedName>
        <fullName evidence="7">L-noviosyl transferase</fullName>
        <ecNumber evidence="7">2.4.1.302</ecNumber>
    </submittedName>
</protein>
<dbReference type="AlphaFoldDB" id="A0A9W4DPA0"/>
<dbReference type="Proteomes" id="UP001152519">
    <property type="component" value="Unassembled WGS sequence"/>
</dbReference>
<dbReference type="Gene3D" id="3.40.50.2000">
    <property type="entry name" value="Glycogen Phosphorylase B"/>
    <property type="match status" value="2"/>
</dbReference>
<feature type="signal peptide" evidence="4">
    <location>
        <begin position="1"/>
        <end position="23"/>
    </location>
</feature>
<dbReference type="RefSeq" id="WP_251484357.1">
    <property type="nucleotide sequence ID" value="NZ_CAJSLV010000002.1"/>
</dbReference>
<dbReference type="GO" id="GO:0008194">
    <property type="term" value="F:UDP-glycosyltransferase activity"/>
    <property type="evidence" value="ECO:0007669"/>
    <property type="project" value="InterPro"/>
</dbReference>
<feature type="domain" description="Erythromycin biosynthesis protein CIII-like N-terminal" evidence="6">
    <location>
        <begin position="23"/>
        <end position="219"/>
    </location>
</feature>
<organism evidence="7 8">
    <name type="scientific">Actinacidiphila cocklensis</name>
    <dbReference type="NCBI Taxonomy" id="887465"/>
    <lineage>
        <taxon>Bacteria</taxon>
        <taxon>Bacillati</taxon>
        <taxon>Actinomycetota</taxon>
        <taxon>Actinomycetes</taxon>
        <taxon>Kitasatosporales</taxon>
        <taxon>Streptomycetaceae</taxon>
        <taxon>Actinacidiphila</taxon>
    </lineage>
</organism>
<dbReference type="GO" id="GO:0017000">
    <property type="term" value="P:antibiotic biosynthetic process"/>
    <property type="evidence" value="ECO:0007669"/>
    <property type="project" value="UniProtKB-ARBA"/>
</dbReference>
<evidence type="ECO:0000313" key="8">
    <source>
        <dbReference type="Proteomes" id="UP001152519"/>
    </source>
</evidence>
<accession>A0A9W4DPA0</accession>
<dbReference type="CDD" id="cd03784">
    <property type="entry name" value="GT1_Gtf-like"/>
    <property type="match status" value="1"/>
</dbReference>
<evidence type="ECO:0000259" key="5">
    <source>
        <dbReference type="Pfam" id="PF06722"/>
    </source>
</evidence>
<dbReference type="InterPro" id="IPR010610">
    <property type="entry name" value="EryCIII-like_C"/>
</dbReference>
<evidence type="ECO:0000313" key="7">
    <source>
        <dbReference type="EMBL" id="CAG6391054.1"/>
    </source>
</evidence>
<dbReference type="PANTHER" id="PTHR48050:SF13">
    <property type="entry name" value="STEROL 3-BETA-GLUCOSYLTRANSFERASE UGT80A2"/>
    <property type="match status" value="1"/>
</dbReference>
<evidence type="ECO:0000256" key="4">
    <source>
        <dbReference type="SAM" id="SignalP"/>
    </source>
</evidence>
<dbReference type="EC" id="2.4.1.302" evidence="7"/>
<dbReference type="InterPro" id="IPR048284">
    <property type="entry name" value="EryCIII-like_N"/>
</dbReference>
<reference evidence="7" key="1">
    <citation type="submission" date="2021-05" db="EMBL/GenBank/DDBJ databases">
        <authorList>
            <person name="Arsene-Ploetze F."/>
        </authorList>
    </citation>
    <scope>NUCLEOTIDE SEQUENCE</scope>
    <source>
        <strain evidence="7">DSM 42138</strain>
    </source>
</reference>
<dbReference type="Pfam" id="PF06722">
    <property type="entry name" value="EryCIII-like_C"/>
    <property type="match status" value="1"/>
</dbReference>
<evidence type="ECO:0000256" key="2">
    <source>
        <dbReference type="ARBA" id="ARBA00022676"/>
    </source>
</evidence>
<comment type="similarity">
    <text evidence="1">Belongs to the glycosyltransferase 28 family.</text>
</comment>
<comment type="caution">
    <text evidence="7">The sequence shown here is derived from an EMBL/GenBank/DDBJ whole genome shotgun (WGS) entry which is preliminary data.</text>
</comment>
<dbReference type="GO" id="GO:0016758">
    <property type="term" value="F:hexosyltransferase activity"/>
    <property type="evidence" value="ECO:0007669"/>
    <property type="project" value="UniProtKB-ARBA"/>
</dbReference>
<keyword evidence="3 7" id="KW-0808">Transferase</keyword>
<dbReference type="InterPro" id="IPR002213">
    <property type="entry name" value="UDP_glucos_trans"/>
</dbReference>
<dbReference type="SUPFAM" id="SSF53756">
    <property type="entry name" value="UDP-Glycosyltransferase/glycogen phosphorylase"/>
    <property type="match status" value="1"/>
</dbReference>
<keyword evidence="2 7" id="KW-0328">Glycosyltransferase</keyword>
<dbReference type="Pfam" id="PF21036">
    <property type="entry name" value="EryCIII-like_N"/>
    <property type="match status" value="1"/>
</dbReference>
<keyword evidence="8" id="KW-1185">Reference proteome</keyword>
<name>A0A9W4DPA0_9ACTN</name>
<feature type="domain" description="Erythromycin biosynthesis protein CIII-like C-terminal" evidence="5">
    <location>
        <begin position="236"/>
        <end position="377"/>
    </location>
</feature>
<evidence type="ECO:0000256" key="3">
    <source>
        <dbReference type="ARBA" id="ARBA00022679"/>
    </source>
</evidence>
<dbReference type="PANTHER" id="PTHR48050">
    <property type="entry name" value="STEROL 3-BETA-GLUCOSYLTRANSFERASE"/>
    <property type="match status" value="1"/>
</dbReference>
<gene>
    <name evidence="7" type="primary">novM</name>
    <name evidence="7" type="ORF">SCOCK_100120</name>
</gene>
<evidence type="ECO:0000256" key="1">
    <source>
        <dbReference type="ARBA" id="ARBA00006962"/>
    </source>
</evidence>
<evidence type="ECO:0000259" key="6">
    <source>
        <dbReference type="Pfam" id="PF21036"/>
    </source>
</evidence>
<sequence length="377" mass="39489">MRFLFIAAGSAATVFGLAPLATAVRNAGHEVFMAANDNVMASVAGVGLPGVPVTPVPLLDFITKDRSGAPVTVPQGMAEGVRFTGSWFARMAVAQLERLLDFTAHRPPDVVVGGTLCYAAPLVAAKFGVPWVRHAWDAIDATGADPGAEEELAAELDAFGLDGLPEPDLFVDVCPPGIRPTHAPAARLMRWIPVTNQRALEPWLYAKDDGRPRICLTAGSRVTQDAAEGMAFLSRMVEALSLPDVELLVAAPDDVAAQLRADHPGIRAGWMPLDVLAPSCDLVVHHGGGTTALTALRAGVPQLILPQGAFSVRGAQALVDYGAALSLDPREAAPATVTEAARELLYSAGHRARAGDLARDIARLPAPPDLVDTLTAL</sequence>
<dbReference type="EMBL" id="CAJSLV010000002">
    <property type="protein sequence ID" value="CAG6391054.1"/>
    <property type="molecule type" value="Genomic_DNA"/>
</dbReference>
<keyword evidence="4" id="KW-0732">Signal</keyword>